<dbReference type="Proteomes" id="UP000283627">
    <property type="component" value="Unassembled WGS sequence"/>
</dbReference>
<feature type="region of interest" description="Disordered" evidence="1">
    <location>
        <begin position="1"/>
        <end position="24"/>
    </location>
</feature>
<sequence length="312" mass="34949">MAGTVVTTSMTPASNKTGQSATAPRKFGVSDIPAAMRKIKWPVAAALMDYWFAGKPWPTKDGGMSPEVKRHEALAQEPYVETSIVKMSWLTGFERANKVIKVLKSSWNNAAAIKQMQDKYLPKFQGKAPGVYPLKFDGNARAVEAFGYANSRAVEFDLIDETDELRAALANFNLRVFVEGKVIVAIDRIQLFVDRIGIYVEDAYDFVDSAGFKPSQPLGYWNFDGIADPVSANAANIGMQQMQSDMARNPFASDDSANKMYKELAEARYYYITNSSFERYRREHGKGGDFQVFSDVLYENVPLVVIHLWEKK</sequence>
<evidence type="ECO:0000256" key="1">
    <source>
        <dbReference type="SAM" id="MobiDB-lite"/>
    </source>
</evidence>
<dbReference type="InterPro" id="IPR045646">
    <property type="entry name" value="DUF6402"/>
</dbReference>
<dbReference type="Pfam" id="PF19940">
    <property type="entry name" value="DUF6402"/>
    <property type="match status" value="1"/>
</dbReference>
<evidence type="ECO:0000313" key="2">
    <source>
        <dbReference type="EMBL" id="RON51100.1"/>
    </source>
</evidence>
<comment type="caution">
    <text evidence="2">The sequence shown here is derived from an EMBL/GenBank/DDBJ whole genome shotgun (WGS) entry which is preliminary data.</text>
</comment>
<proteinExistence type="predicted"/>
<reference evidence="2 3" key="1">
    <citation type="submission" date="2016-10" db="EMBL/GenBank/DDBJ databases">
        <title>Comparative genome analysis of multiple Pseudomonas spp. focuses on biocontrol and plant growth promoting traits.</title>
        <authorList>
            <person name="Tao X.-Y."/>
            <person name="Taylor C.G."/>
        </authorList>
    </citation>
    <scope>NUCLEOTIDE SEQUENCE [LARGE SCALE GENOMIC DNA]</scope>
    <source>
        <strain evidence="2 3">39A2</strain>
    </source>
</reference>
<organism evidence="2 3">
    <name type="scientific">Pseudomonas frederiksbergensis</name>
    <dbReference type="NCBI Taxonomy" id="104087"/>
    <lineage>
        <taxon>Bacteria</taxon>
        <taxon>Pseudomonadati</taxon>
        <taxon>Pseudomonadota</taxon>
        <taxon>Gammaproteobacteria</taxon>
        <taxon>Pseudomonadales</taxon>
        <taxon>Pseudomonadaceae</taxon>
        <taxon>Pseudomonas</taxon>
    </lineage>
</organism>
<accession>A0A423KER3</accession>
<evidence type="ECO:0000313" key="3">
    <source>
        <dbReference type="Proteomes" id="UP000283627"/>
    </source>
</evidence>
<protein>
    <submittedName>
        <fullName evidence="2">Uncharacterized protein</fullName>
    </submittedName>
</protein>
<name>A0A423KER3_9PSED</name>
<dbReference type="EMBL" id="MOBP01000013">
    <property type="protein sequence ID" value="RON51100.1"/>
    <property type="molecule type" value="Genomic_DNA"/>
</dbReference>
<dbReference type="AlphaFoldDB" id="A0A423KER3"/>
<dbReference type="OrthoDB" id="6986732at2"/>
<gene>
    <name evidence="2" type="ORF">BK665_20245</name>
</gene>
<dbReference type="RefSeq" id="WP_148053245.1">
    <property type="nucleotide sequence ID" value="NZ_MOBP01000013.1"/>
</dbReference>
<feature type="compositionally biased region" description="Polar residues" evidence="1">
    <location>
        <begin position="1"/>
        <end position="22"/>
    </location>
</feature>